<name>A0A0R3SMY3_HYMDI</name>
<organism evidence="1">
    <name type="scientific">Hymenolepis diminuta</name>
    <name type="common">Rat tapeworm</name>
    <dbReference type="NCBI Taxonomy" id="6216"/>
    <lineage>
        <taxon>Eukaryota</taxon>
        <taxon>Metazoa</taxon>
        <taxon>Spiralia</taxon>
        <taxon>Lophotrochozoa</taxon>
        <taxon>Platyhelminthes</taxon>
        <taxon>Cestoda</taxon>
        <taxon>Eucestoda</taxon>
        <taxon>Cyclophyllidea</taxon>
        <taxon>Hymenolepididae</taxon>
        <taxon>Hymenolepis</taxon>
    </lineage>
</organism>
<evidence type="ECO:0000313" key="1">
    <source>
        <dbReference type="WBParaSite" id="HDID_0000629801-mRNA-1"/>
    </source>
</evidence>
<reference evidence="1" key="1">
    <citation type="submission" date="2017-02" db="UniProtKB">
        <authorList>
            <consortium name="WormBaseParasite"/>
        </authorList>
    </citation>
    <scope>IDENTIFICATION</scope>
</reference>
<dbReference type="AlphaFoldDB" id="A0A0R3SMY3"/>
<sequence>LSEVLYELSAIGSVRFAKRNVGESGSCTVDNEVQVKTKLLKLIEPRQRKSAPYNRYATSFCQGKWEENYNVLLDGLDFTTVTFEGTELVQVVTGNVAGVMQKPYRGNRHAPGTLVTVN</sequence>
<accession>A0A0R3SMY3</accession>
<proteinExistence type="predicted"/>
<dbReference type="WBParaSite" id="HDID_0000629801-mRNA-1">
    <property type="protein sequence ID" value="HDID_0000629801-mRNA-1"/>
    <property type="gene ID" value="HDID_0000629801"/>
</dbReference>
<protein>
    <submittedName>
        <fullName evidence="1">Sm domain-containing protein</fullName>
    </submittedName>
</protein>